<dbReference type="AlphaFoldDB" id="A0AAD4GI10"/>
<gene>
    <name evidence="1" type="ORF">L210DRAFT_3310912</name>
</gene>
<evidence type="ECO:0000313" key="1">
    <source>
        <dbReference type="EMBL" id="KAF8445604.1"/>
    </source>
</evidence>
<name>A0AAD4GI10_BOLED</name>
<reference evidence="1" key="2">
    <citation type="journal article" date="2020" name="Nat. Commun.">
        <title>Large-scale genome sequencing of mycorrhizal fungi provides insights into the early evolution of symbiotic traits.</title>
        <authorList>
            <person name="Miyauchi S."/>
            <person name="Kiss E."/>
            <person name="Kuo A."/>
            <person name="Drula E."/>
            <person name="Kohler A."/>
            <person name="Sanchez-Garcia M."/>
            <person name="Morin E."/>
            <person name="Andreopoulos B."/>
            <person name="Barry K.W."/>
            <person name="Bonito G."/>
            <person name="Buee M."/>
            <person name="Carver A."/>
            <person name="Chen C."/>
            <person name="Cichocki N."/>
            <person name="Clum A."/>
            <person name="Culley D."/>
            <person name="Crous P.W."/>
            <person name="Fauchery L."/>
            <person name="Girlanda M."/>
            <person name="Hayes R.D."/>
            <person name="Keri Z."/>
            <person name="LaButti K."/>
            <person name="Lipzen A."/>
            <person name="Lombard V."/>
            <person name="Magnuson J."/>
            <person name="Maillard F."/>
            <person name="Murat C."/>
            <person name="Nolan M."/>
            <person name="Ohm R.A."/>
            <person name="Pangilinan J."/>
            <person name="Pereira M.F."/>
            <person name="Perotto S."/>
            <person name="Peter M."/>
            <person name="Pfister S."/>
            <person name="Riley R."/>
            <person name="Sitrit Y."/>
            <person name="Stielow J.B."/>
            <person name="Szollosi G."/>
            <person name="Zifcakova L."/>
            <person name="Stursova M."/>
            <person name="Spatafora J.W."/>
            <person name="Tedersoo L."/>
            <person name="Vaario L.M."/>
            <person name="Yamada A."/>
            <person name="Yan M."/>
            <person name="Wang P."/>
            <person name="Xu J."/>
            <person name="Bruns T."/>
            <person name="Baldrian P."/>
            <person name="Vilgalys R."/>
            <person name="Dunand C."/>
            <person name="Henrissat B."/>
            <person name="Grigoriev I.V."/>
            <person name="Hibbett D."/>
            <person name="Nagy L.G."/>
            <person name="Martin F.M."/>
        </authorList>
    </citation>
    <scope>NUCLEOTIDE SEQUENCE</scope>
    <source>
        <strain evidence="1">BED1</strain>
    </source>
</reference>
<evidence type="ECO:0000313" key="2">
    <source>
        <dbReference type="Proteomes" id="UP001194468"/>
    </source>
</evidence>
<comment type="caution">
    <text evidence="1">The sequence shown here is derived from an EMBL/GenBank/DDBJ whole genome shotgun (WGS) entry which is preliminary data.</text>
</comment>
<reference evidence="1" key="1">
    <citation type="submission" date="2019-10" db="EMBL/GenBank/DDBJ databases">
        <authorList>
            <consortium name="DOE Joint Genome Institute"/>
            <person name="Kuo A."/>
            <person name="Miyauchi S."/>
            <person name="Kiss E."/>
            <person name="Drula E."/>
            <person name="Kohler A."/>
            <person name="Sanchez-Garcia M."/>
            <person name="Andreopoulos B."/>
            <person name="Barry K.W."/>
            <person name="Bonito G."/>
            <person name="Buee M."/>
            <person name="Carver A."/>
            <person name="Chen C."/>
            <person name="Cichocki N."/>
            <person name="Clum A."/>
            <person name="Culley D."/>
            <person name="Crous P.W."/>
            <person name="Fauchery L."/>
            <person name="Girlanda M."/>
            <person name="Hayes R."/>
            <person name="Keri Z."/>
            <person name="LaButti K."/>
            <person name="Lipzen A."/>
            <person name="Lombard V."/>
            <person name="Magnuson J."/>
            <person name="Maillard F."/>
            <person name="Morin E."/>
            <person name="Murat C."/>
            <person name="Nolan M."/>
            <person name="Ohm R."/>
            <person name="Pangilinan J."/>
            <person name="Pereira M."/>
            <person name="Perotto S."/>
            <person name="Peter M."/>
            <person name="Riley R."/>
            <person name="Sitrit Y."/>
            <person name="Stielow B."/>
            <person name="Szollosi G."/>
            <person name="Zifcakova L."/>
            <person name="Stursova M."/>
            <person name="Spatafora J.W."/>
            <person name="Tedersoo L."/>
            <person name="Vaario L.-M."/>
            <person name="Yamada A."/>
            <person name="Yan M."/>
            <person name="Wang P."/>
            <person name="Xu J."/>
            <person name="Bruns T."/>
            <person name="Baldrian P."/>
            <person name="Vilgalys R."/>
            <person name="Henrissat B."/>
            <person name="Grigoriev I.V."/>
            <person name="Hibbett D."/>
            <person name="Nagy L.G."/>
            <person name="Martin F.M."/>
        </authorList>
    </citation>
    <scope>NUCLEOTIDE SEQUENCE</scope>
    <source>
        <strain evidence="1">BED1</strain>
    </source>
</reference>
<dbReference type="EMBL" id="WHUW01000005">
    <property type="protein sequence ID" value="KAF8445604.1"/>
    <property type="molecule type" value="Genomic_DNA"/>
</dbReference>
<accession>A0AAD4GI10</accession>
<feature type="non-terminal residue" evidence="1">
    <location>
        <position position="1"/>
    </location>
</feature>
<proteinExistence type="predicted"/>
<sequence length="92" mass="10398">CVTGLTLRRVGERFQRSNDVISCYFKLTLDVLSSSPFYTKYIVPPSGDTVASKIRQNPRFFPYFRDAIGAVDASHIPASAPSHKRSAYRNRK</sequence>
<keyword evidence="2" id="KW-1185">Reference proteome</keyword>
<evidence type="ECO:0008006" key="3">
    <source>
        <dbReference type="Google" id="ProtNLM"/>
    </source>
</evidence>
<organism evidence="1 2">
    <name type="scientific">Boletus edulis BED1</name>
    <dbReference type="NCBI Taxonomy" id="1328754"/>
    <lineage>
        <taxon>Eukaryota</taxon>
        <taxon>Fungi</taxon>
        <taxon>Dikarya</taxon>
        <taxon>Basidiomycota</taxon>
        <taxon>Agaricomycotina</taxon>
        <taxon>Agaricomycetes</taxon>
        <taxon>Agaricomycetidae</taxon>
        <taxon>Boletales</taxon>
        <taxon>Boletineae</taxon>
        <taxon>Boletaceae</taxon>
        <taxon>Boletoideae</taxon>
        <taxon>Boletus</taxon>
    </lineage>
</organism>
<protein>
    <recommendedName>
        <fullName evidence="3">DDE Tnp4 domain-containing protein</fullName>
    </recommendedName>
</protein>
<feature type="non-terminal residue" evidence="1">
    <location>
        <position position="92"/>
    </location>
</feature>
<dbReference type="Proteomes" id="UP001194468">
    <property type="component" value="Unassembled WGS sequence"/>
</dbReference>